<keyword evidence="2" id="KW-1185">Reference proteome</keyword>
<dbReference type="Proteomes" id="UP000053732">
    <property type="component" value="Unassembled WGS sequence"/>
</dbReference>
<dbReference type="STRING" id="1429867.A0A0G4PC63"/>
<dbReference type="Gene3D" id="1.10.510.10">
    <property type="entry name" value="Transferase(Phosphotransferase) domain 1"/>
    <property type="match status" value="1"/>
</dbReference>
<keyword evidence="1" id="KW-0418">Kinase</keyword>
<accession>A0A0G4PC63</accession>
<dbReference type="InterPro" id="IPR011009">
    <property type="entry name" value="Kinase-like_dom_sf"/>
</dbReference>
<sequence length="260" mass="30108">MLNLENLHPTEVSFQKKLFASTYSVIFLVNVRGQTCVMKVHRGRGPRRYYEPEDCELDIHVLETTAYTRLKERGLCDRGIVPNFLGSMRKFDPSSCLPHLRMFLDDEYPPSALFLEYIAGLEMITLENYTPQRMDNIICGIQQIHKALVRHCDPKPRNMMVVTGTTERVVWIDFDRAETYDEHQITSEQEELLREEEESLVGIHTCLASDHAKGKLEEAYIFYFACHLSVLLAVLRRVHDGGTHILWHPRYWGAKIAPAN</sequence>
<dbReference type="AlphaFoldDB" id="A0A0G4PC63"/>
<dbReference type="GO" id="GO:0016301">
    <property type="term" value="F:kinase activity"/>
    <property type="evidence" value="ECO:0007669"/>
    <property type="project" value="UniProtKB-KW"/>
</dbReference>
<dbReference type="SUPFAM" id="SSF56112">
    <property type="entry name" value="Protein kinase-like (PK-like)"/>
    <property type="match status" value="1"/>
</dbReference>
<protein>
    <submittedName>
        <fullName evidence="1">Protein kinase-like domain</fullName>
    </submittedName>
</protein>
<keyword evidence="1" id="KW-0808">Transferase</keyword>
<reference evidence="1 2" key="1">
    <citation type="journal article" date="2014" name="Nat. Commun.">
        <title>Multiple recent horizontal transfers of a large genomic region in cheese making fungi.</title>
        <authorList>
            <person name="Cheeseman K."/>
            <person name="Ropars J."/>
            <person name="Renault P."/>
            <person name="Dupont J."/>
            <person name="Gouzy J."/>
            <person name="Branca A."/>
            <person name="Abraham A.L."/>
            <person name="Ceppi M."/>
            <person name="Conseiller E."/>
            <person name="Debuchy R."/>
            <person name="Malagnac F."/>
            <person name="Goarin A."/>
            <person name="Silar P."/>
            <person name="Lacoste S."/>
            <person name="Sallet E."/>
            <person name="Bensimon A."/>
            <person name="Giraud T."/>
            <person name="Brygoo Y."/>
        </authorList>
    </citation>
    <scope>NUCLEOTIDE SEQUENCE [LARGE SCALE GENOMIC DNA]</scope>
    <source>
        <strain evidence="2">FM 013</strain>
    </source>
</reference>
<gene>
    <name evidence="1" type="ORF">PCAMFM013_S010g000297</name>
</gene>
<name>A0A0G4PC63_PENC3</name>
<organism evidence="1 2">
    <name type="scientific">Penicillium camemberti (strain FM 013)</name>
    <dbReference type="NCBI Taxonomy" id="1429867"/>
    <lineage>
        <taxon>Eukaryota</taxon>
        <taxon>Fungi</taxon>
        <taxon>Dikarya</taxon>
        <taxon>Ascomycota</taxon>
        <taxon>Pezizomycotina</taxon>
        <taxon>Eurotiomycetes</taxon>
        <taxon>Eurotiomycetidae</taxon>
        <taxon>Eurotiales</taxon>
        <taxon>Aspergillaceae</taxon>
        <taxon>Penicillium</taxon>
    </lineage>
</organism>
<evidence type="ECO:0000313" key="2">
    <source>
        <dbReference type="Proteomes" id="UP000053732"/>
    </source>
</evidence>
<dbReference type="EMBL" id="HG793143">
    <property type="protein sequence ID" value="CRL23859.1"/>
    <property type="molecule type" value="Genomic_DNA"/>
</dbReference>
<proteinExistence type="predicted"/>
<evidence type="ECO:0000313" key="1">
    <source>
        <dbReference type="EMBL" id="CRL23859.1"/>
    </source>
</evidence>